<proteinExistence type="inferred from homology"/>
<dbReference type="Proteomes" id="UP000297638">
    <property type="component" value="Unassembled WGS sequence"/>
</dbReference>
<evidence type="ECO:0000313" key="2">
    <source>
        <dbReference type="EMBL" id="TFH57238.1"/>
    </source>
</evidence>
<evidence type="ECO:0000256" key="1">
    <source>
        <dbReference type="ARBA" id="ARBA00006479"/>
    </source>
</evidence>
<protein>
    <submittedName>
        <fullName evidence="2">ROK family protein</fullName>
    </submittedName>
</protein>
<sequence>MAGTEPVQEQRAGAGEVLALDLGGTKIAGAVVREDGTITARSQAPTPANEGSAAIITAMAEVIQQLRSACASTPAGVGIGAAGVIDPATAKVVSATGTLAGWAGTDMKAELGSITGLEVRAVNDVHAHALGEARYGAGVGTSQVMLLAIGTGIGGAYLHDGQLVTGFHHVAGHMGHIDSSYASGLECSCGRTGHVEAIAAGPAIHRHYLRLGGDRQVHDTQAVAALAEAGNPKARKALRTGALAAGAAAGSLANVLDPQKIIIAGGMAGAGDMWWEALCEGFASSTIDLLRATELEPARLGTDAALLGAASLWWTQD</sequence>
<dbReference type="PANTHER" id="PTHR18964:SF169">
    <property type="entry name" value="N-ACETYLMANNOSAMINE KINASE"/>
    <property type="match status" value="1"/>
</dbReference>
<dbReference type="PANTHER" id="PTHR18964">
    <property type="entry name" value="ROK (REPRESSOR, ORF, KINASE) FAMILY"/>
    <property type="match status" value="1"/>
</dbReference>
<dbReference type="InterPro" id="IPR000600">
    <property type="entry name" value="ROK"/>
</dbReference>
<dbReference type="Gene3D" id="3.30.420.40">
    <property type="match status" value="2"/>
</dbReference>
<dbReference type="AlphaFoldDB" id="A0A4Y8TZ98"/>
<organism evidence="2 3">
    <name type="scientific">Glutamicibacter arilaitensis</name>
    <dbReference type="NCBI Taxonomy" id="256701"/>
    <lineage>
        <taxon>Bacteria</taxon>
        <taxon>Bacillati</taxon>
        <taxon>Actinomycetota</taxon>
        <taxon>Actinomycetes</taxon>
        <taxon>Micrococcales</taxon>
        <taxon>Micrococcaceae</taxon>
        <taxon>Glutamicibacter</taxon>
    </lineage>
</organism>
<dbReference type="InterPro" id="IPR043129">
    <property type="entry name" value="ATPase_NBD"/>
</dbReference>
<dbReference type="Pfam" id="PF00480">
    <property type="entry name" value="ROK"/>
    <property type="match status" value="1"/>
</dbReference>
<gene>
    <name evidence="2" type="ORF">EXY26_09655</name>
</gene>
<dbReference type="EMBL" id="SPDS01000001">
    <property type="protein sequence ID" value="TFH57238.1"/>
    <property type="molecule type" value="Genomic_DNA"/>
</dbReference>
<evidence type="ECO:0000313" key="3">
    <source>
        <dbReference type="Proteomes" id="UP000297638"/>
    </source>
</evidence>
<accession>A0A4Y8TZ98</accession>
<reference evidence="2 3" key="1">
    <citation type="submission" date="2019-03" db="EMBL/GenBank/DDBJ databases">
        <title>Glutamicibacter sp. LJH19 genome.</title>
        <authorList>
            <person name="Sinai Borker S."/>
            <person name="Kumar R."/>
        </authorList>
    </citation>
    <scope>NUCLEOTIDE SEQUENCE [LARGE SCALE GENOMIC DNA]</scope>
    <source>
        <strain evidence="2 3">LJH19</strain>
    </source>
</reference>
<dbReference type="SUPFAM" id="SSF53067">
    <property type="entry name" value="Actin-like ATPase domain"/>
    <property type="match status" value="1"/>
</dbReference>
<name>A0A4Y8TZ98_9MICC</name>
<comment type="caution">
    <text evidence="2">The sequence shown here is derived from an EMBL/GenBank/DDBJ whole genome shotgun (WGS) entry which is preliminary data.</text>
</comment>
<comment type="similarity">
    <text evidence="1">Belongs to the ROK (NagC/XylR) family.</text>
</comment>